<keyword evidence="4" id="KW-1185">Reference proteome</keyword>
<sequence>METLTLNPTYAEPFNLEDNDLSEVRKMFSSLFKQNNDANEDFIILFEKYDQLPAKCLDIFAHIINIHELWLNRITNVYDGDVMPWRSLSKIDFALRNEDNYYITLGLLASESYGKNYNWSFTYINNEENPIQTNLTDAYFHILSHSVYHRGQIAYILKQNGIALPETAFSILKK</sequence>
<dbReference type="Pfam" id="PF05163">
    <property type="entry name" value="DinB"/>
    <property type="match status" value="1"/>
</dbReference>
<keyword evidence="2" id="KW-0479">Metal-binding</keyword>
<evidence type="ECO:0008006" key="5">
    <source>
        <dbReference type="Google" id="ProtNLM"/>
    </source>
</evidence>
<evidence type="ECO:0000256" key="1">
    <source>
        <dbReference type="ARBA" id="ARBA00008635"/>
    </source>
</evidence>
<name>A0A401UF26_9BACT</name>
<protein>
    <recommendedName>
        <fullName evidence="5">Damage-inducible protein DinB</fullName>
    </recommendedName>
</protein>
<dbReference type="OrthoDB" id="9811413at2"/>
<evidence type="ECO:0000313" key="4">
    <source>
        <dbReference type="Proteomes" id="UP000288227"/>
    </source>
</evidence>
<comment type="similarity">
    <text evidence="1">Belongs to the DinB family.</text>
</comment>
<dbReference type="RefSeq" id="WP_127124108.1">
    <property type="nucleotide sequence ID" value="NZ_BHXQ01000008.1"/>
</dbReference>
<dbReference type="SUPFAM" id="SSF109854">
    <property type="entry name" value="DinB/YfiT-like putative metalloenzymes"/>
    <property type="match status" value="1"/>
</dbReference>
<evidence type="ECO:0000256" key="2">
    <source>
        <dbReference type="ARBA" id="ARBA00022723"/>
    </source>
</evidence>
<comment type="caution">
    <text evidence="3">The sequence shown here is derived from an EMBL/GenBank/DDBJ whole genome shotgun (WGS) entry which is preliminary data.</text>
</comment>
<dbReference type="EMBL" id="BHXQ01000008">
    <property type="protein sequence ID" value="GCC53454.1"/>
    <property type="molecule type" value="Genomic_DNA"/>
</dbReference>
<dbReference type="AlphaFoldDB" id="A0A401UF26"/>
<dbReference type="GO" id="GO:0046872">
    <property type="term" value="F:metal ion binding"/>
    <property type="evidence" value="ECO:0007669"/>
    <property type="project" value="UniProtKB-KW"/>
</dbReference>
<dbReference type="Proteomes" id="UP000288227">
    <property type="component" value="Unassembled WGS sequence"/>
</dbReference>
<organism evidence="3 4">
    <name type="scientific">Chryseotalea sanaruensis</name>
    <dbReference type="NCBI Taxonomy" id="2482724"/>
    <lineage>
        <taxon>Bacteria</taxon>
        <taxon>Pseudomonadati</taxon>
        <taxon>Bacteroidota</taxon>
        <taxon>Cytophagia</taxon>
        <taxon>Cytophagales</taxon>
        <taxon>Chryseotaleaceae</taxon>
        <taxon>Chryseotalea</taxon>
    </lineage>
</organism>
<dbReference type="InterPro" id="IPR034660">
    <property type="entry name" value="DinB/YfiT-like"/>
</dbReference>
<reference evidence="3 4" key="1">
    <citation type="submission" date="2018-11" db="EMBL/GenBank/DDBJ databases">
        <title>Chryseotalea sanarue gen. nov., sp., nov., a member of the family Cytophagaceae, isolated from a brackish lake in Hamamatsu Japan.</title>
        <authorList>
            <person name="Maejima Y."/>
            <person name="Iino T."/>
            <person name="Muraguchi Y."/>
            <person name="Fukuda K."/>
            <person name="Ohkuma M."/>
            <person name="Moriuchi R."/>
            <person name="Dohra H."/>
            <person name="Kimbara K."/>
            <person name="Shintani M."/>
        </authorList>
    </citation>
    <scope>NUCLEOTIDE SEQUENCE [LARGE SCALE GENOMIC DNA]</scope>
    <source>
        <strain evidence="3 4">Ys</strain>
    </source>
</reference>
<proteinExistence type="inferred from homology"/>
<gene>
    <name evidence="3" type="ORF">SanaruYs_36980</name>
</gene>
<dbReference type="InterPro" id="IPR007837">
    <property type="entry name" value="DinB"/>
</dbReference>
<accession>A0A401UF26</accession>
<evidence type="ECO:0000313" key="3">
    <source>
        <dbReference type="EMBL" id="GCC53454.1"/>
    </source>
</evidence>
<dbReference type="Gene3D" id="1.20.120.450">
    <property type="entry name" value="dinb family like domain"/>
    <property type="match status" value="1"/>
</dbReference>